<sequence length="267" mass="29592">MLTRRAFAKLAVASCVASAAAPLRAFDSLNIGVGTYSYHGLSVDDMIVQLKALRVREIEMSRVEFMLLSHPEDALFRTAKEKLDRAGIRCVSYYAATFKNTQDITDAIRFAKLLGATNITGDATEDILKQLDHRLTEEGLTFGLHNHFFPYKFAYESPEDVLNALSGMSKTMGATADTGHFASCGYDTVDAIRKLEPRLRMVHLKDIQAKGGEVNVLLGNGIAKIPEVMQELHRQNFAGLVAVEYEKEGDVNQDMVQEVTFARKLAQ</sequence>
<accession>A0A7G8BDF1</accession>
<feature type="chain" id="PRO_5028877087" evidence="1">
    <location>
        <begin position="26"/>
        <end position="267"/>
    </location>
</feature>
<evidence type="ECO:0000259" key="2">
    <source>
        <dbReference type="Pfam" id="PF01261"/>
    </source>
</evidence>
<dbReference type="AlphaFoldDB" id="A0A7G8BDF1"/>
<evidence type="ECO:0000256" key="1">
    <source>
        <dbReference type="SAM" id="SignalP"/>
    </source>
</evidence>
<feature type="domain" description="Xylose isomerase-like TIM barrel" evidence="2">
    <location>
        <begin position="101"/>
        <end position="264"/>
    </location>
</feature>
<dbReference type="PANTHER" id="PTHR12110:SF53">
    <property type="entry name" value="BLR5974 PROTEIN"/>
    <property type="match status" value="1"/>
</dbReference>
<organism evidence="3 4">
    <name type="scientific">Alloacidobacterium dinghuense</name>
    <dbReference type="NCBI Taxonomy" id="2763107"/>
    <lineage>
        <taxon>Bacteria</taxon>
        <taxon>Pseudomonadati</taxon>
        <taxon>Acidobacteriota</taxon>
        <taxon>Terriglobia</taxon>
        <taxon>Terriglobales</taxon>
        <taxon>Acidobacteriaceae</taxon>
        <taxon>Alloacidobacterium</taxon>
    </lineage>
</organism>
<dbReference type="GO" id="GO:0016853">
    <property type="term" value="F:isomerase activity"/>
    <property type="evidence" value="ECO:0007669"/>
    <property type="project" value="UniProtKB-KW"/>
</dbReference>
<dbReference type="Proteomes" id="UP000515312">
    <property type="component" value="Chromosome"/>
</dbReference>
<gene>
    <name evidence="3" type="ORF">H7849_15650</name>
</gene>
<dbReference type="EMBL" id="CP060394">
    <property type="protein sequence ID" value="QNI30571.1"/>
    <property type="molecule type" value="Genomic_DNA"/>
</dbReference>
<name>A0A7G8BDF1_9BACT</name>
<evidence type="ECO:0000313" key="4">
    <source>
        <dbReference type="Proteomes" id="UP000515312"/>
    </source>
</evidence>
<dbReference type="PANTHER" id="PTHR12110">
    <property type="entry name" value="HYDROXYPYRUVATE ISOMERASE"/>
    <property type="match status" value="1"/>
</dbReference>
<keyword evidence="3" id="KW-0413">Isomerase</keyword>
<dbReference type="InterPro" id="IPR050312">
    <property type="entry name" value="IolE/XylAMocC-like"/>
</dbReference>
<feature type="signal peptide" evidence="1">
    <location>
        <begin position="1"/>
        <end position="25"/>
    </location>
</feature>
<dbReference type="Pfam" id="PF01261">
    <property type="entry name" value="AP_endonuc_2"/>
    <property type="match status" value="1"/>
</dbReference>
<dbReference type="Gene3D" id="3.20.20.150">
    <property type="entry name" value="Divalent-metal-dependent TIM barrel enzymes"/>
    <property type="match status" value="1"/>
</dbReference>
<keyword evidence="1" id="KW-0732">Signal</keyword>
<dbReference type="InterPro" id="IPR013022">
    <property type="entry name" value="Xyl_isomerase-like_TIM-brl"/>
</dbReference>
<protein>
    <submittedName>
        <fullName evidence="3">Sugar phosphate isomerase/epimerase</fullName>
    </submittedName>
</protein>
<evidence type="ECO:0000313" key="3">
    <source>
        <dbReference type="EMBL" id="QNI30571.1"/>
    </source>
</evidence>
<dbReference type="SUPFAM" id="SSF51658">
    <property type="entry name" value="Xylose isomerase-like"/>
    <property type="match status" value="1"/>
</dbReference>
<reference evidence="3 4" key="1">
    <citation type="submission" date="2020-08" db="EMBL/GenBank/DDBJ databases">
        <title>Edaphobacter telluris sp. nov. and Acidobacterium dinghuensis sp. nov., two acidobacteria isolated from forest soil.</title>
        <authorList>
            <person name="Fu J."/>
            <person name="Qiu L."/>
        </authorList>
    </citation>
    <scope>NUCLEOTIDE SEQUENCE [LARGE SCALE GENOMIC DNA]</scope>
    <source>
        <strain evidence="3">4Y35</strain>
    </source>
</reference>
<dbReference type="RefSeq" id="WP_186740539.1">
    <property type="nucleotide sequence ID" value="NZ_CP060394.1"/>
</dbReference>
<dbReference type="KEGG" id="adin:H7849_15650"/>
<keyword evidence="4" id="KW-1185">Reference proteome</keyword>
<proteinExistence type="predicted"/>
<dbReference type="InterPro" id="IPR036237">
    <property type="entry name" value="Xyl_isomerase-like_sf"/>
</dbReference>